<dbReference type="Gene3D" id="3.40.190.10">
    <property type="entry name" value="Periplasmic binding protein-like II"/>
    <property type="match status" value="1"/>
</dbReference>
<evidence type="ECO:0000313" key="7">
    <source>
        <dbReference type="EMBL" id="GGA98908.1"/>
    </source>
</evidence>
<protein>
    <submittedName>
        <fullName evidence="7">Peptide ABC transporter</fullName>
    </submittedName>
</protein>
<dbReference type="Proteomes" id="UP000606922">
    <property type="component" value="Unassembled WGS sequence"/>
</dbReference>
<proteinExistence type="inferred from homology"/>
<keyword evidence="3" id="KW-0813">Transport</keyword>
<reference evidence="7" key="1">
    <citation type="journal article" date="2014" name="Int. J. Syst. Evol. Microbiol.">
        <title>Complete genome sequence of Corynebacterium casei LMG S-19264T (=DSM 44701T), isolated from a smear-ripened cheese.</title>
        <authorList>
            <consortium name="US DOE Joint Genome Institute (JGI-PGF)"/>
            <person name="Walter F."/>
            <person name="Albersmeier A."/>
            <person name="Kalinowski J."/>
            <person name="Ruckert C."/>
        </authorList>
    </citation>
    <scope>NUCLEOTIDE SEQUENCE</scope>
    <source>
        <strain evidence="7">CGMCC 1.12813</strain>
    </source>
</reference>
<dbReference type="EMBL" id="BMGB01000001">
    <property type="protein sequence ID" value="GGA98908.1"/>
    <property type="molecule type" value="Genomic_DNA"/>
</dbReference>
<dbReference type="PANTHER" id="PTHR30290">
    <property type="entry name" value="PERIPLASMIC BINDING COMPONENT OF ABC TRANSPORTER"/>
    <property type="match status" value="1"/>
</dbReference>
<evidence type="ECO:0000256" key="2">
    <source>
        <dbReference type="ARBA" id="ARBA00005695"/>
    </source>
</evidence>
<evidence type="ECO:0000313" key="8">
    <source>
        <dbReference type="Proteomes" id="UP000606922"/>
    </source>
</evidence>
<evidence type="ECO:0000256" key="5">
    <source>
        <dbReference type="SAM" id="SignalP"/>
    </source>
</evidence>
<dbReference type="InterPro" id="IPR030678">
    <property type="entry name" value="Peptide/Ni-bd"/>
</dbReference>
<feature type="domain" description="Solute-binding protein family 5" evidence="6">
    <location>
        <begin position="78"/>
        <end position="435"/>
    </location>
</feature>
<dbReference type="InterPro" id="IPR039424">
    <property type="entry name" value="SBP_5"/>
</dbReference>
<dbReference type="RefSeq" id="WP_188509732.1">
    <property type="nucleotide sequence ID" value="NZ_BMGB01000001.1"/>
</dbReference>
<sequence>MNRTLPSLAAAASVILLIAGCSSAAPANTEPVKGGTLVYATGDAEPTCLDPHVGGNYPQALVATQYLESLVSKDADGEIIPWLASEWVEADDGLSWEFTLRDDVTFTDGTPLTSEAVAANVAHLQNPETGSSTGYLALQNVTGVEAVDDTTARITLSQPDSGLLDSLSQPWLAIESPTALQRPADENCESPVGTGPFVVTAWDRQQSITLERNDDYTSPPADADHEGAAYLESIEWRFLPDSASRYAALQSGTVDVIDNVQPDTIVAAEGEDAIEELNAPRPGASNRIELNSSKAPLDDALVREAFIRSANVDDSVTSLFFGTAERSYSALSSVEKFGISKPELFEYDQEAAAALLDEAGWTETDAEGYRVKNGERLELDFPVSTNQSIPAEVSLFEQLQSTAKEAGFKVNLEPLDLSSWYGALGENDYDLVSAPYTKVGADVLRILFDSEGTVPAPSGYFANHSQVKNPELDTLLRDANQASDDAERADLYAQAQDIILGGFYVLPLYDQQNHYLLRSDVKGLRAMPTVSTPTLYDAWLDR</sequence>
<evidence type="ECO:0000256" key="4">
    <source>
        <dbReference type="ARBA" id="ARBA00022729"/>
    </source>
</evidence>
<reference evidence="7" key="2">
    <citation type="submission" date="2020-09" db="EMBL/GenBank/DDBJ databases">
        <authorList>
            <person name="Sun Q."/>
            <person name="Zhou Y."/>
        </authorList>
    </citation>
    <scope>NUCLEOTIDE SEQUENCE</scope>
    <source>
        <strain evidence="7">CGMCC 1.12813</strain>
    </source>
</reference>
<organism evidence="7 8">
    <name type="scientific">Conyzicola nivalis</name>
    <dbReference type="NCBI Taxonomy" id="1477021"/>
    <lineage>
        <taxon>Bacteria</taxon>
        <taxon>Bacillati</taxon>
        <taxon>Actinomycetota</taxon>
        <taxon>Actinomycetes</taxon>
        <taxon>Micrococcales</taxon>
        <taxon>Microbacteriaceae</taxon>
        <taxon>Conyzicola</taxon>
    </lineage>
</organism>
<gene>
    <name evidence="7" type="ORF">GCM10010979_11780</name>
</gene>
<accession>A0A916WHY2</accession>
<evidence type="ECO:0000259" key="6">
    <source>
        <dbReference type="Pfam" id="PF00496"/>
    </source>
</evidence>
<comment type="similarity">
    <text evidence="2">Belongs to the bacterial solute-binding protein 5 family.</text>
</comment>
<dbReference type="InterPro" id="IPR000914">
    <property type="entry name" value="SBP_5_dom"/>
</dbReference>
<comment type="subcellular location">
    <subcellularLocation>
        <location evidence="1">Cell envelope</location>
    </subcellularLocation>
</comment>
<dbReference type="Gene3D" id="3.10.105.10">
    <property type="entry name" value="Dipeptide-binding Protein, Domain 3"/>
    <property type="match status" value="1"/>
</dbReference>
<evidence type="ECO:0000256" key="1">
    <source>
        <dbReference type="ARBA" id="ARBA00004196"/>
    </source>
</evidence>
<evidence type="ECO:0000256" key="3">
    <source>
        <dbReference type="ARBA" id="ARBA00022448"/>
    </source>
</evidence>
<dbReference type="GO" id="GO:0042597">
    <property type="term" value="C:periplasmic space"/>
    <property type="evidence" value="ECO:0007669"/>
    <property type="project" value="UniProtKB-ARBA"/>
</dbReference>
<dbReference type="PIRSF" id="PIRSF002741">
    <property type="entry name" value="MppA"/>
    <property type="match status" value="1"/>
</dbReference>
<name>A0A916WHY2_9MICO</name>
<dbReference type="GO" id="GO:0015833">
    <property type="term" value="P:peptide transport"/>
    <property type="evidence" value="ECO:0007669"/>
    <property type="project" value="TreeGrafter"/>
</dbReference>
<dbReference type="GO" id="GO:0043190">
    <property type="term" value="C:ATP-binding cassette (ABC) transporter complex"/>
    <property type="evidence" value="ECO:0007669"/>
    <property type="project" value="InterPro"/>
</dbReference>
<dbReference type="AlphaFoldDB" id="A0A916WHY2"/>
<comment type="caution">
    <text evidence="7">The sequence shown here is derived from an EMBL/GenBank/DDBJ whole genome shotgun (WGS) entry which is preliminary data.</text>
</comment>
<dbReference type="PANTHER" id="PTHR30290:SF10">
    <property type="entry name" value="PERIPLASMIC OLIGOPEPTIDE-BINDING PROTEIN-RELATED"/>
    <property type="match status" value="1"/>
</dbReference>
<dbReference type="CDD" id="cd08492">
    <property type="entry name" value="PBP2_NikA_DppA_OppA_like_15"/>
    <property type="match status" value="1"/>
</dbReference>
<keyword evidence="8" id="KW-1185">Reference proteome</keyword>
<feature type="chain" id="PRO_5038123283" evidence="5">
    <location>
        <begin position="25"/>
        <end position="542"/>
    </location>
</feature>
<dbReference type="SUPFAM" id="SSF53850">
    <property type="entry name" value="Periplasmic binding protein-like II"/>
    <property type="match status" value="1"/>
</dbReference>
<keyword evidence="4 5" id="KW-0732">Signal</keyword>
<feature type="signal peptide" evidence="5">
    <location>
        <begin position="1"/>
        <end position="24"/>
    </location>
</feature>
<dbReference type="GO" id="GO:1904680">
    <property type="term" value="F:peptide transmembrane transporter activity"/>
    <property type="evidence" value="ECO:0007669"/>
    <property type="project" value="TreeGrafter"/>
</dbReference>
<dbReference type="PROSITE" id="PS51257">
    <property type="entry name" value="PROKAR_LIPOPROTEIN"/>
    <property type="match status" value="1"/>
</dbReference>
<dbReference type="Pfam" id="PF00496">
    <property type="entry name" value="SBP_bac_5"/>
    <property type="match status" value="1"/>
</dbReference>
<dbReference type="GO" id="GO:0030313">
    <property type="term" value="C:cell envelope"/>
    <property type="evidence" value="ECO:0007669"/>
    <property type="project" value="UniProtKB-SubCell"/>
</dbReference>